<proteinExistence type="predicted"/>
<evidence type="ECO:0000313" key="1">
    <source>
        <dbReference type="EMBL" id="MCZ8533794.1"/>
    </source>
</evidence>
<dbReference type="Proteomes" id="UP001152172">
    <property type="component" value="Unassembled WGS sequence"/>
</dbReference>
<dbReference type="EMBL" id="JAMKBI010000007">
    <property type="protein sequence ID" value="MCZ8533794.1"/>
    <property type="molecule type" value="Genomic_DNA"/>
</dbReference>
<comment type="caution">
    <text evidence="1">The sequence shown here is derived from an EMBL/GenBank/DDBJ whole genome shotgun (WGS) entry which is preliminary data.</text>
</comment>
<evidence type="ECO:0000313" key="2">
    <source>
        <dbReference type="Proteomes" id="UP001152172"/>
    </source>
</evidence>
<name>A0A9X3L9L3_9BACI</name>
<reference evidence="1" key="1">
    <citation type="submission" date="2022-05" db="EMBL/GenBank/DDBJ databases">
        <authorList>
            <person name="Colautti A."/>
            <person name="Iacumin L."/>
        </authorList>
    </citation>
    <scope>NUCLEOTIDE SEQUENCE</scope>
    <source>
        <strain evidence="1">DSM 30747</strain>
    </source>
</reference>
<keyword evidence="2" id="KW-1185">Reference proteome</keyword>
<gene>
    <name evidence="1" type="ORF">M9R61_10780</name>
</gene>
<accession>A0A9X3L9L3</accession>
<organism evidence="1 2">
    <name type="scientific">Psychrobacillus psychrodurans</name>
    <dbReference type="NCBI Taxonomy" id="126157"/>
    <lineage>
        <taxon>Bacteria</taxon>
        <taxon>Bacillati</taxon>
        <taxon>Bacillota</taxon>
        <taxon>Bacilli</taxon>
        <taxon>Bacillales</taxon>
        <taxon>Bacillaceae</taxon>
        <taxon>Psychrobacillus</taxon>
    </lineage>
</organism>
<dbReference type="AlphaFoldDB" id="A0A9X3L9L3"/>
<dbReference type="RefSeq" id="WP_269922072.1">
    <property type="nucleotide sequence ID" value="NZ_JAMKBI010000007.1"/>
</dbReference>
<protein>
    <submittedName>
        <fullName evidence="1">Uncharacterized protein</fullName>
    </submittedName>
</protein>
<sequence length="430" mass="50029">MKESKVHLVSAALGKNNNQNHFYNNPHLEFLEEQTSVNKHLMNCVSQLDQSCKTILNDIRDQNIILNKLNNNHRYDYGNIKKILLNFAQTSKESKSQLQKVGQTLQVIHVHLDNQSEFNEVTNKRTENLERALTKLQGSVNRQRNFLNNFAIKQNSSYDNINAQLDQHGKQFDTQREIIQDVIEEQKRFFTIVSKNIKEQNLLHKIYSDKQDELIHKNTISPNNILSKSDYQEEIFNLLNEQFNRQKEILIELSETQNKQFDLIVNQFKEQNHFNNCLSEKQELSEEMDELIFEEIKLQLTQQDDIYNYLQDSLNRQQGFLLQLSDNQNRQLEKVTASLGNIKETEARHNDTLTEVKASIEKILYAKGNIGRHLSKLPPDYPIKQVILSGVAIPVEKIVLVNQNTGIAFFASGTQTISIDIEKIEGIHWE</sequence>